<dbReference type="EMBL" id="CP022604">
    <property type="protein sequence ID" value="ASV85532.1"/>
    <property type="molecule type" value="Genomic_DNA"/>
</dbReference>
<organism evidence="1 2">
    <name type="scientific">Ochrobactrum quorumnocens</name>
    <dbReference type="NCBI Taxonomy" id="271865"/>
    <lineage>
        <taxon>Bacteria</taxon>
        <taxon>Pseudomonadati</taxon>
        <taxon>Pseudomonadota</taxon>
        <taxon>Alphaproteobacteria</taxon>
        <taxon>Hyphomicrobiales</taxon>
        <taxon>Brucellaceae</taxon>
        <taxon>Brucella/Ochrobactrum group</taxon>
        <taxon>Ochrobactrum</taxon>
    </lineage>
</organism>
<dbReference type="RefSeq" id="WP_157743468.1">
    <property type="nucleotide sequence ID" value="NZ_CP022604.1"/>
</dbReference>
<name>A0A248UFY5_9HYPH</name>
<protein>
    <submittedName>
        <fullName evidence="1">Uncharacterized protein</fullName>
    </submittedName>
</protein>
<reference evidence="1 2" key="1">
    <citation type="submission" date="2017-07" db="EMBL/GenBank/DDBJ databases">
        <title>Phylogenetic study on the rhizospheric bacterium Ochrobactrum sp. A44.</title>
        <authorList>
            <person name="Krzyzanowska D.M."/>
            <person name="Ossowicki A."/>
            <person name="Rajewska M."/>
            <person name="Maciag T."/>
            <person name="Kaczynski Z."/>
            <person name="Czerwicka M."/>
            <person name="Jafra S."/>
        </authorList>
    </citation>
    <scope>NUCLEOTIDE SEQUENCE [LARGE SCALE GENOMIC DNA]</scope>
    <source>
        <strain evidence="1 2">A44</strain>
    </source>
</reference>
<dbReference type="AlphaFoldDB" id="A0A248UFY5"/>
<sequence>MEHLKCTCGQTATKHNNLIVGKNRAQSPLKTERHEWLTKRAALPLNFTGKIIPQQA</sequence>
<accession>A0A248UFY5</accession>
<evidence type="ECO:0000313" key="1">
    <source>
        <dbReference type="EMBL" id="ASV85532.1"/>
    </source>
</evidence>
<gene>
    <name evidence="1" type="ORF">CES85_1702</name>
</gene>
<proteinExistence type="predicted"/>
<evidence type="ECO:0000313" key="2">
    <source>
        <dbReference type="Proteomes" id="UP000215256"/>
    </source>
</evidence>
<dbReference type="KEGG" id="och:CES85_1702"/>
<dbReference type="Proteomes" id="UP000215256">
    <property type="component" value="Chromosome 1"/>
</dbReference>